<comment type="caution">
    <text evidence="2">The sequence shown here is derived from an EMBL/GenBank/DDBJ whole genome shotgun (WGS) entry which is preliminary data.</text>
</comment>
<dbReference type="Pfam" id="PF00583">
    <property type="entry name" value="Acetyltransf_1"/>
    <property type="match status" value="1"/>
</dbReference>
<dbReference type="Proteomes" id="UP000823900">
    <property type="component" value="Unassembled WGS sequence"/>
</dbReference>
<dbReference type="InterPro" id="IPR017255">
    <property type="entry name" value="AcTrfase_GNAT_prd"/>
</dbReference>
<sequence length="154" mass="17885">MKIKQDFQIRPMTIEDYDQVYRLWKEIKGFRLRSIDDSREGIERFLKRNPLTSVVAVKDGKIVGDVLCGHDGRQGSFYHVCVHEGCRKQGIGSAMVEYAMDALRKEGINRITLIAFRTNKGGNEFWKEIGWNFRSDVNYYEALLNNDSQIEFIA</sequence>
<feature type="domain" description="N-acetyltransferase" evidence="1">
    <location>
        <begin position="7"/>
        <end position="147"/>
    </location>
</feature>
<protein>
    <submittedName>
        <fullName evidence="2">GNAT family N-acetyltransferase</fullName>
        <ecNumber evidence="2">2.3.1.-</ecNumber>
    </submittedName>
</protein>
<dbReference type="EMBL" id="DWZA01000012">
    <property type="protein sequence ID" value="HJA70205.1"/>
    <property type="molecule type" value="Genomic_DNA"/>
</dbReference>
<dbReference type="GO" id="GO:0016747">
    <property type="term" value="F:acyltransferase activity, transferring groups other than amino-acyl groups"/>
    <property type="evidence" value="ECO:0007669"/>
    <property type="project" value="InterPro"/>
</dbReference>
<dbReference type="InterPro" id="IPR016181">
    <property type="entry name" value="Acyl_CoA_acyltransferase"/>
</dbReference>
<organism evidence="2 3">
    <name type="scientific">Candidatus Lachnoclostridium stercoravium</name>
    <dbReference type="NCBI Taxonomy" id="2838633"/>
    <lineage>
        <taxon>Bacteria</taxon>
        <taxon>Bacillati</taxon>
        <taxon>Bacillota</taxon>
        <taxon>Clostridia</taxon>
        <taxon>Lachnospirales</taxon>
        <taxon>Lachnospiraceae</taxon>
    </lineage>
</organism>
<evidence type="ECO:0000313" key="2">
    <source>
        <dbReference type="EMBL" id="HJA70205.1"/>
    </source>
</evidence>
<reference evidence="2" key="2">
    <citation type="submission" date="2021-04" db="EMBL/GenBank/DDBJ databases">
        <authorList>
            <person name="Gilroy R."/>
        </authorList>
    </citation>
    <scope>NUCLEOTIDE SEQUENCE</scope>
    <source>
        <strain evidence="2">CHK178-16964</strain>
    </source>
</reference>
<dbReference type="SUPFAM" id="SSF55729">
    <property type="entry name" value="Acyl-CoA N-acyltransferases (Nat)"/>
    <property type="match status" value="1"/>
</dbReference>
<dbReference type="PROSITE" id="PS51186">
    <property type="entry name" value="GNAT"/>
    <property type="match status" value="1"/>
</dbReference>
<gene>
    <name evidence="2" type="ORF">IAA07_01335</name>
</gene>
<reference evidence="2" key="1">
    <citation type="journal article" date="2021" name="PeerJ">
        <title>Extensive microbial diversity within the chicken gut microbiome revealed by metagenomics and culture.</title>
        <authorList>
            <person name="Gilroy R."/>
            <person name="Ravi A."/>
            <person name="Getino M."/>
            <person name="Pursley I."/>
            <person name="Horton D.L."/>
            <person name="Alikhan N.F."/>
            <person name="Baker D."/>
            <person name="Gharbi K."/>
            <person name="Hall N."/>
            <person name="Watson M."/>
            <person name="Adriaenssens E.M."/>
            <person name="Foster-Nyarko E."/>
            <person name="Jarju S."/>
            <person name="Secka A."/>
            <person name="Antonio M."/>
            <person name="Oren A."/>
            <person name="Chaudhuri R.R."/>
            <person name="La Ragione R."/>
            <person name="Hildebrand F."/>
            <person name="Pallen M.J."/>
        </authorList>
    </citation>
    <scope>NUCLEOTIDE SEQUENCE</scope>
    <source>
        <strain evidence="2">CHK178-16964</strain>
    </source>
</reference>
<keyword evidence="2" id="KW-0012">Acyltransferase</keyword>
<dbReference type="Gene3D" id="3.40.630.30">
    <property type="match status" value="1"/>
</dbReference>
<name>A0A9D2HG86_9FIRM</name>
<dbReference type="PIRSF" id="PIRSF037663">
    <property type="entry name" value="Acetyltransf_GNAT_prd"/>
    <property type="match status" value="1"/>
</dbReference>
<dbReference type="InterPro" id="IPR000182">
    <property type="entry name" value="GNAT_dom"/>
</dbReference>
<dbReference type="EC" id="2.3.1.-" evidence="2"/>
<keyword evidence="2" id="KW-0808">Transferase</keyword>
<dbReference type="AlphaFoldDB" id="A0A9D2HG86"/>
<evidence type="ECO:0000259" key="1">
    <source>
        <dbReference type="PROSITE" id="PS51186"/>
    </source>
</evidence>
<proteinExistence type="predicted"/>
<accession>A0A9D2HG86</accession>
<evidence type="ECO:0000313" key="3">
    <source>
        <dbReference type="Proteomes" id="UP000823900"/>
    </source>
</evidence>
<dbReference type="CDD" id="cd04301">
    <property type="entry name" value="NAT_SF"/>
    <property type="match status" value="1"/>
</dbReference>